<comment type="caution">
    <text evidence="1">The sequence shown here is derived from an EMBL/GenBank/DDBJ whole genome shotgun (WGS) entry which is preliminary data.</text>
</comment>
<gene>
    <name evidence="1" type="ORF">DSO57_1018578</name>
</gene>
<name>A0ACC2UDW4_9FUNG</name>
<reference evidence="1" key="1">
    <citation type="submission" date="2022-04" db="EMBL/GenBank/DDBJ databases">
        <title>Genome of the entomopathogenic fungus Entomophthora muscae.</title>
        <authorList>
            <person name="Elya C."/>
            <person name="Lovett B.R."/>
            <person name="Lee E."/>
            <person name="Macias A.M."/>
            <person name="Hajek A.E."/>
            <person name="De Bivort B.L."/>
            <person name="Kasson M.T."/>
            <person name="De Fine Licht H.H."/>
            <person name="Stajich J.E."/>
        </authorList>
    </citation>
    <scope>NUCLEOTIDE SEQUENCE</scope>
    <source>
        <strain evidence="1">Berkeley</strain>
    </source>
</reference>
<sequence>MVPPTPPPEGLTQSEAKIWEAITELKATTCRQASASNSPTTEPVPNPCITILTDQVATLQGEIAYLHQRGNSQHSTFCISIAKINFILRLTH</sequence>
<evidence type="ECO:0000313" key="1">
    <source>
        <dbReference type="EMBL" id="KAJ9084989.1"/>
    </source>
</evidence>
<accession>A0ACC2UDW4</accession>
<organism evidence="1 2">
    <name type="scientific">Entomophthora muscae</name>
    <dbReference type="NCBI Taxonomy" id="34485"/>
    <lineage>
        <taxon>Eukaryota</taxon>
        <taxon>Fungi</taxon>
        <taxon>Fungi incertae sedis</taxon>
        <taxon>Zoopagomycota</taxon>
        <taxon>Entomophthoromycotina</taxon>
        <taxon>Entomophthoromycetes</taxon>
        <taxon>Entomophthorales</taxon>
        <taxon>Entomophthoraceae</taxon>
        <taxon>Entomophthora</taxon>
    </lineage>
</organism>
<keyword evidence="2" id="KW-1185">Reference proteome</keyword>
<evidence type="ECO:0000313" key="2">
    <source>
        <dbReference type="Proteomes" id="UP001165960"/>
    </source>
</evidence>
<dbReference type="Proteomes" id="UP001165960">
    <property type="component" value="Unassembled WGS sequence"/>
</dbReference>
<dbReference type="EMBL" id="QTSX02000791">
    <property type="protein sequence ID" value="KAJ9084989.1"/>
    <property type="molecule type" value="Genomic_DNA"/>
</dbReference>
<protein>
    <submittedName>
        <fullName evidence="1">Uncharacterized protein</fullName>
    </submittedName>
</protein>
<proteinExistence type="predicted"/>